<evidence type="ECO:0000256" key="1">
    <source>
        <dbReference type="SAM" id="SignalP"/>
    </source>
</evidence>
<keyword evidence="3" id="KW-1185">Reference proteome</keyword>
<proteinExistence type="predicted"/>
<dbReference type="Proteomes" id="UP001595583">
    <property type="component" value="Unassembled WGS sequence"/>
</dbReference>
<dbReference type="RefSeq" id="WP_378223477.1">
    <property type="nucleotide sequence ID" value="NZ_JBHRTK010000022.1"/>
</dbReference>
<sequence>MLNTIRTLALSALVGFGALAAVPAAAQADGLYLNFGGQNDTRFGVYAGDRYQGERYVHRDRDWNRDRNWRHQRRDFCSPGRALDKAERMGLRRARIVRADRRAVRVAGFKYGTRVAVTFANDRGCPILYR</sequence>
<name>A0ABV7KEV9_9HYPH</name>
<organism evidence="2 3">
    <name type="scientific">Aquamicrobium soli</name>
    <dbReference type="NCBI Taxonomy" id="1811518"/>
    <lineage>
        <taxon>Bacteria</taxon>
        <taxon>Pseudomonadati</taxon>
        <taxon>Pseudomonadota</taxon>
        <taxon>Alphaproteobacteria</taxon>
        <taxon>Hyphomicrobiales</taxon>
        <taxon>Phyllobacteriaceae</taxon>
        <taxon>Aquamicrobium</taxon>
    </lineage>
</organism>
<comment type="caution">
    <text evidence="2">The sequence shown here is derived from an EMBL/GenBank/DDBJ whole genome shotgun (WGS) entry which is preliminary data.</text>
</comment>
<keyword evidence="1" id="KW-0732">Signal</keyword>
<feature type="chain" id="PRO_5046477056" description="Antifreeze protein" evidence="1">
    <location>
        <begin position="21"/>
        <end position="130"/>
    </location>
</feature>
<reference evidence="3" key="1">
    <citation type="journal article" date="2019" name="Int. J. Syst. Evol. Microbiol.">
        <title>The Global Catalogue of Microorganisms (GCM) 10K type strain sequencing project: providing services to taxonomists for standard genome sequencing and annotation.</title>
        <authorList>
            <consortium name="The Broad Institute Genomics Platform"/>
            <consortium name="The Broad Institute Genome Sequencing Center for Infectious Disease"/>
            <person name="Wu L."/>
            <person name="Ma J."/>
        </authorList>
    </citation>
    <scope>NUCLEOTIDE SEQUENCE [LARGE SCALE GENOMIC DNA]</scope>
    <source>
        <strain evidence="3">KCTC 52165</strain>
    </source>
</reference>
<accession>A0ABV7KEV9</accession>
<evidence type="ECO:0000313" key="3">
    <source>
        <dbReference type="Proteomes" id="UP001595583"/>
    </source>
</evidence>
<evidence type="ECO:0000313" key="2">
    <source>
        <dbReference type="EMBL" id="MFC3208336.1"/>
    </source>
</evidence>
<gene>
    <name evidence="2" type="ORF">ACFOHJ_19100</name>
</gene>
<feature type="signal peptide" evidence="1">
    <location>
        <begin position="1"/>
        <end position="20"/>
    </location>
</feature>
<protein>
    <recommendedName>
        <fullName evidence="4">Antifreeze protein</fullName>
    </recommendedName>
</protein>
<evidence type="ECO:0008006" key="4">
    <source>
        <dbReference type="Google" id="ProtNLM"/>
    </source>
</evidence>
<dbReference type="EMBL" id="JBHRTK010000022">
    <property type="protein sequence ID" value="MFC3208336.1"/>
    <property type="molecule type" value="Genomic_DNA"/>
</dbReference>